<dbReference type="Pfam" id="PF00392">
    <property type="entry name" value="GntR"/>
    <property type="match status" value="1"/>
</dbReference>
<dbReference type="RefSeq" id="WP_114789662.1">
    <property type="nucleotide sequence ID" value="NZ_CP139960.1"/>
</dbReference>
<dbReference type="Gene3D" id="1.10.10.10">
    <property type="entry name" value="Winged helix-like DNA-binding domain superfamily/Winged helix DNA-binding domain"/>
    <property type="match status" value="1"/>
</dbReference>
<dbReference type="SUPFAM" id="SSF46785">
    <property type="entry name" value="Winged helix' DNA-binding domain"/>
    <property type="match status" value="1"/>
</dbReference>
<evidence type="ECO:0000256" key="1">
    <source>
        <dbReference type="ARBA" id="ARBA00023015"/>
    </source>
</evidence>
<dbReference type="Proteomes" id="UP001325680">
    <property type="component" value="Chromosome"/>
</dbReference>
<dbReference type="PANTHER" id="PTHR38445">
    <property type="entry name" value="HTH-TYPE TRANSCRIPTIONAL REPRESSOR YTRA"/>
    <property type="match status" value="1"/>
</dbReference>
<evidence type="ECO:0000313" key="6">
    <source>
        <dbReference type="Proteomes" id="UP001325680"/>
    </source>
</evidence>
<protein>
    <submittedName>
        <fullName evidence="5">GntR family transcriptional regulator</fullName>
    </submittedName>
</protein>
<accession>A0ABZ0WAH3</accession>
<dbReference type="EMBL" id="CP139960">
    <property type="protein sequence ID" value="WQD40282.1"/>
    <property type="molecule type" value="Genomic_DNA"/>
</dbReference>
<proteinExistence type="predicted"/>
<keyword evidence="3" id="KW-0804">Transcription</keyword>
<reference evidence="5 6" key="1">
    <citation type="submission" date="2023-12" db="EMBL/GenBank/DDBJ databases">
        <title>Genome sequencing and assembly of bacterial species from a model synthetic community.</title>
        <authorList>
            <person name="Hogle S.L."/>
        </authorList>
    </citation>
    <scope>NUCLEOTIDE SEQUENCE [LARGE SCALE GENOMIC DNA]</scope>
    <source>
        <strain evidence="5 6">HAMBI_3031</strain>
    </source>
</reference>
<name>A0ABZ0WAH3_9BACT</name>
<dbReference type="InterPro" id="IPR036390">
    <property type="entry name" value="WH_DNA-bd_sf"/>
</dbReference>
<evidence type="ECO:0000259" key="4">
    <source>
        <dbReference type="PROSITE" id="PS50949"/>
    </source>
</evidence>
<dbReference type="SMART" id="SM00345">
    <property type="entry name" value="HTH_GNTR"/>
    <property type="match status" value="1"/>
</dbReference>
<dbReference type="PROSITE" id="PS50949">
    <property type="entry name" value="HTH_GNTR"/>
    <property type="match status" value="1"/>
</dbReference>
<sequence>MNTIFKNGRMTFDVQLDIDVDTSSKLFLYLQVKQVIKQAIVSGQIEKGIRLPSAREIGKTNVVSLATVERAYRDLRREGIVEKRKGDGYFVSERVGMN</sequence>
<dbReference type="InterPro" id="IPR036388">
    <property type="entry name" value="WH-like_DNA-bd_sf"/>
</dbReference>
<dbReference type="InterPro" id="IPR000524">
    <property type="entry name" value="Tscrpt_reg_HTH_GntR"/>
</dbReference>
<evidence type="ECO:0000313" key="5">
    <source>
        <dbReference type="EMBL" id="WQD40282.1"/>
    </source>
</evidence>
<organism evidence="5 6">
    <name type="scientific">Niabella yanshanensis</name>
    <dbReference type="NCBI Taxonomy" id="577386"/>
    <lineage>
        <taxon>Bacteria</taxon>
        <taxon>Pseudomonadati</taxon>
        <taxon>Bacteroidota</taxon>
        <taxon>Chitinophagia</taxon>
        <taxon>Chitinophagales</taxon>
        <taxon>Chitinophagaceae</taxon>
        <taxon>Niabella</taxon>
    </lineage>
</organism>
<feature type="domain" description="HTH gntR-type" evidence="4">
    <location>
        <begin position="26"/>
        <end position="94"/>
    </location>
</feature>
<gene>
    <name evidence="5" type="ORF">U0035_09010</name>
</gene>
<dbReference type="PANTHER" id="PTHR38445:SF7">
    <property type="entry name" value="GNTR-FAMILY TRANSCRIPTIONAL REGULATOR"/>
    <property type="match status" value="1"/>
</dbReference>
<keyword evidence="6" id="KW-1185">Reference proteome</keyword>
<keyword evidence="1" id="KW-0805">Transcription regulation</keyword>
<dbReference type="CDD" id="cd07377">
    <property type="entry name" value="WHTH_GntR"/>
    <property type="match status" value="1"/>
</dbReference>
<keyword evidence="2" id="KW-0238">DNA-binding</keyword>
<evidence type="ECO:0000256" key="2">
    <source>
        <dbReference type="ARBA" id="ARBA00023125"/>
    </source>
</evidence>
<evidence type="ECO:0000256" key="3">
    <source>
        <dbReference type="ARBA" id="ARBA00023163"/>
    </source>
</evidence>